<dbReference type="PANTHER" id="PTHR11632:SF53">
    <property type="entry name" value="SUCCINATE DEHYDROGENASE FLAVOPROTEIN SUBUNIT"/>
    <property type="match status" value="1"/>
</dbReference>
<dbReference type="PRINTS" id="PR00368">
    <property type="entry name" value="FADPNR"/>
</dbReference>
<evidence type="ECO:0000256" key="7">
    <source>
        <dbReference type="ARBA" id="ARBA00022630"/>
    </source>
</evidence>
<dbReference type="Pfam" id="PF02910">
    <property type="entry name" value="Succ_DH_flav_C"/>
    <property type="match status" value="1"/>
</dbReference>
<evidence type="ECO:0000256" key="9">
    <source>
        <dbReference type="ARBA" id="ARBA00022982"/>
    </source>
</evidence>
<accession>A0A172ZKI9</accession>
<evidence type="ECO:0000313" key="16">
    <source>
        <dbReference type="EMBL" id="ANF98161.1"/>
    </source>
</evidence>
<feature type="domain" description="Fumarate reductase/succinate dehydrogenase flavoprotein-like C-terminal" evidence="15">
    <location>
        <begin position="452"/>
        <end position="577"/>
    </location>
</feature>
<evidence type="ECO:0000256" key="8">
    <source>
        <dbReference type="ARBA" id="ARBA00022827"/>
    </source>
</evidence>
<dbReference type="SUPFAM" id="SSF56425">
    <property type="entry name" value="Succinate dehydrogenase/fumarate reductase flavoprotein, catalytic domain"/>
    <property type="match status" value="1"/>
</dbReference>
<keyword evidence="7" id="KW-0285">Flavoprotein</keyword>
<dbReference type="SUPFAM" id="SSF46977">
    <property type="entry name" value="Succinate dehydrogenase/fumarate reductase flavoprotein C-terminal domain"/>
    <property type="match status" value="1"/>
</dbReference>
<organism evidence="16 17">
    <name type="scientific">Paenibacillus bovis</name>
    <dbReference type="NCBI Taxonomy" id="1616788"/>
    <lineage>
        <taxon>Bacteria</taxon>
        <taxon>Bacillati</taxon>
        <taxon>Bacillota</taxon>
        <taxon>Bacilli</taxon>
        <taxon>Bacillales</taxon>
        <taxon>Paenibacillaceae</taxon>
        <taxon>Paenibacillus</taxon>
    </lineage>
</organism>
<sequence>MATSNIIIVGGGLAGLMATVKAAEAGVHVHLFSLVPVKRSHSVCAQGGINGAVNTKGEGDSPWLHFDDSVYGGDFLANQPPVKAMCDAAPGIIHLMDRMGVMFNRTPEGLLDFRRFGGTKHHRTAFAGATTGQQLLYALDEQARRWETAGLVTKYENWEFLNAVLDDEGVCRGIAAQNLRSMEIVTFGADAVILASGGPGIIFGKTTNSVINTGTAASAVYQQGVHYANGEFIQIHPTAIPGDDKLRLMSESARGEGGRIWTYKDGKPWYFLEEKYPSYGNLVPRDIATREIFDVCVNQKLGVNGENMVYLDLSHKDPKELDVKLGGIIEIYEKFMGDDPRKIPMKIFPAVHYSMGGMWVDYNQMTNIPGLFAAGECEYQYHGANRLGANSLLSAIYGGMVAGPKAVEYVKGLKKSSADLPTSLFDQARKQQEEKYERLLGMNGKENAYVIHKELGEWMTDNMTVVRYNDKLQATINKIKELKQRYGNIDVNDSSRWTNQGVAFTRQLWNMLELAEAMTLGALMRDESRGAHYKPDFPVRNDEDFLKTTKATWTPDGPQISYEEVDVSLIPPRVRDYSKS</sequence>
<dbReference type="InterPro" id="IPR030664">
    <property type="entry name" value="SdhA/FrdA/AprA"/>
</dbReference>
<gene>
    <name evidence="16" type="ORF">AR543_20540</name>
</gene>
<reference evidence="17" key="1">
    <citation type="submission" date="2015-10" db="EMBL/GenBank/DDBJ databases">
        <title>Genome of Paenibacillus bovis sp. nov.</title>
        <authorList>
            <person name="Wu Z."/>
            <person name="Gao C."/>
            <person name="Liu Z."/>
            <person name="Zheng H."/>
        </authorList>
    </citation>
    <scope>NUCLEOTIDE SEQUENCE [LARGE SCALE GENOMIC DNA]</scope>
    <source>
        <strain evidence="17">BD3526</strain>
    </source>
</reference>
<dbReference type="EC" id="1.3.5.1" evidence="4"/>
<feature type="active site" description="Proton acceptor" evidence="13">
    <location>
        <position position="285"/>
    </location>
</feature>
<evidence type="ECO:0000256" key="5">
    <source>
        <dbReference type="ARBA" id="ARBA00022448"/>
    </source>
</evidence>
<dbReference type="FunFam" id="3.50.50.60:FF:000009">
    <property type="entry name" value="Succinate dehydrogenase flavoprotein subunit"/>
    <property type="match status" value="1"/>
</dbReference>
<dbReference type="SUPFAM" id="SSF51905">
    <property type="entry name" value="FAD/NAD(P)-binding domain"/>
    <property type="match status" value="1"/>
</dbReference>
<keyword evidence="11" id="KW-0472">Membrane</keyword>
<dbReference type="Gene3D" id="1.20.58.100">
    <property type="entry name" value="Fumarate reductase/succinate dehydrogenase flavoprotein-like, C-terminal domain"/>
    <property type="match status" value="1"/>
</dbReference>
<dbReference type="InterPro" id="IPR037099">
    <property type="entry name" value="Fum_R/Succ_DH_flav-like_C_sf"/>
</dbReference>
<dbReference type="PANTHER" id="PTHR11632">
    <property type="entry name" value="SUCCINATE DEHYDROGENASE 2 FLAVOPROTEIN SUBUNIT"/>
    <property type="match status" value="1"/>
</dbReference>
<comment type="cofactor">
    <cofactor evidence="1">
        <name>FAD</name>
        <dbReference type="ChEBI" id="CHEBI:57692"/>
    </cofactor>
</comment>
<dbReference type="PIRSF" id="PIRSF000171">
    <property type="entry name" value="SDHA_APRA_LASPO"/>
    <property type="match status" value="1"/>
</dbReference>
<dbReference type="Gene3D" id="3.10.20.820">
    <property type="match status" value="1"/>
</dbReference>
<evidence type="ECO:0000259" key="15">
    <source>
        <dbReference type="Pfam" id="PF02910"/>
    </source>
</evidence>
<dbReference type="Gene3D" id="3.50.50.60">
    <property type="entry name" value="FAD/NAD(P)-binding domain"/>
    <property type="match status" value="1"/>
</dbReference>
<dbReference type="Gene3D" id="3.90.700.10">
    <property type="entry name" value="Succinate dehydrogenase/fumarate reductase flavoprotein, catalytic domain"/>
    <property type="match status" value="1"/>
</dbReference>
<comment type="catalytic activity">
    <reaction evidence="12">
        <text>a quinone + succinate = fumarate + a quinol</text>
        <dbReference type="Rhea" id="RHEA:40523"/>
        <dbReference type="ChEBI" id="CHEBI:24646"/>
        <dbReference type="ChEBI" id="CHEBI:29806"/>
        <dbReference type="ChEBI" id="CHEBI:30031"/>
        <dbReference type="ChEBI" id="CHEBI:132124"/>
        <dbReference type="EC" id="1.3.5.1"/>
    </reaction>
</comment>
<dbReference type="GO" id="GO:0050660">
    <property type="term" value="F:flavin adenine dinucleotide binding"/>
    <property type="evidence" value="ECO:0007669"/>
    <property type="project" value="TreeGrafter"/>
</dbReference>
<evidence type="ECO:0000256" key="4">
    <source>
        <dbReference type="ARBA" id="ARBA00012792"/>
    </source>
</evidence>
<evidence type="ECO:0000313" key="17">
    <source>
        <dbReference type="Proteomes" id="UP000078148"/>
    </source>
</evidence>
<dbReference type="GO" id="GO:0005886">
    <property type="term" value="C:plasma membrane"/>
    <property type="evidence" value="ECO:0007669"/>
    <property type="project" value="UniProtKB-SubCell"/>
</dbReference>
<dbReference type="InterPro" id="IPR036188">
    <property type="entry name" value="FAD/NAD-bd_sf"/>
</dbReference>
<evidence type="ECO:0000256" key="2">
    <source>
        <dbReference type="ARBA" id="ARBA00004413"/>
    </source>
</evidence>
<dbReference type="STRING" id="1616788.AR543_20540"/>
<comment type="similarity">
    <text evidence="3">Belongs to the FAD-dependent oxidoreductase 2 family. FRD/SDH subfamily.</text>
</comment>
<dbReference type="Proteomes" id="UP000078148">
    <property type="component" value="Chromosome"/>
</dbReference>
<evidence type="ECO:0000256" key="3">
    <source>
        <dbReference type="ARBA" id="ARBA00008040"/>
    </source>
</evidence>
<keyword evidence="9" id="KW-0249">Electron transport</keyword>
<dbReference type="GO" id="GO:0008177">
    <property type="term" value="F:succinate dehydrogenase (quinone) activity"/>
    <property type="evidence" value="ECO:0007669"/>
    <property type="project" value="UniProtKB-EC"/>
</dbReference>
<evidence type="ECO:0000256" key="13">
    <source>
        <dbReference type="PIRSR" id="PIRSR000171-1"/>
    </source>
</evidence>
<dbReference type="InterPro" id="IPR003952">
    <property type="entry name" value="FRD_SDH_FAD_BS"/>
</dbReference>
<feature type="domain" description="FAD-dependent oxidoreductase 2 FAD-binding" evidence="14">
    <location>
        <begin position="6"/>
        <end position="392"/>
    </location>
</feature>
<dbReference type="InterPro" id="IPR011280">
    <property type="entry name" value="Succ_DH/Fum_Rdt_flav_su"/>
</dbReference>
<evidence type="ECO:0000256" key="10">
    <source>
        <dbReference type="ARBA" id="ARBA00023002"/>
    </source>
</evidence>
<dbReference type="InterPro" id="IPR003953">
    <property type="entry name" value="FAD-dep_OxRdtase_2_FAD-bd"/>
</dbReference>
<dbReference type="FunFam" id="1.20.58.100:FF:000004">
    <property type="entry name" value="Succinate dehydrogenase flavoprotein subunit"/>
    <property type="match status" value="1"/>
</dbReference>
<dbReference type="GO" id="GO:0033765">
    <property type="term" value="F:steroid dehydrogenase activity, acting on the CH-CH group of donors"/>
    <property type="evidence" value="ECO:0007669"/>
    <property type="project" value="UniProtKB-ARBA"/>
</dbReference>
<dbReference type="GO" id="GO:0009055">
    <property type="term" value="F:electron transfer activity"/>
    <property type="evidence" value="ECO:0007669"/>
    <property type="project" value="TreeGrafter"/>
</dbReference>
<dbReference type="NCBIfam" id="NF006392">
    <property type="entry name" value="PRK08641.1"/>
    <property type="match status" value="1"/>
</dbReference>
<dbReference type="PRINTS" id="PR00411">
    <property type="entry name" value="PNDRDTASEI"/>
</dbReference>
<dbReference type="InterPro" id="IPR015939">
    <property type="entry name" value="Fum_Rdtase/Succ_DH_flav-like_C"/>
</dbReference>
<evidence type="ECO:0000256" key="11">
    <source>
        <dbReference type="ARBA" id="ARBA00023136"/>
    </source>
</evidence>
<evidence type="ECO:0000256" key="6">
    <source>
        <dbReference type="ARBA" id="ARBA00022475"/>
    </source>
</evidence>
<keyword evidence="5" id="KW-0813">Transport</keyword>
<evidence type="ECO:0000256" key="1">
    <source>
        <dbReference type="ARBA" id="ARBA00001974"/>
    </source>
</evidence>
<evidence type="ECO:0000259" key="14">
    <source>
        <dbReference type="Pfam" id="PF00890"/>
    </source>
</evidence>
<comment type="subcellular location">
    <subcellularLocation>
        <location evidence="2">Cell membrane</location>
        <topology evidence="2">Peripheral membrane protein</topology>
        <orientation evidence="2">Cytoplasmic side</orientation>
    </subcellularLocation>
</comment>
<dbReference type="KEGG" id="pbv:AR543_20540"/>
<keyword evidence="17" id="KW-1185">Reference proteome</keyword>
<dbReference type="OrthoDB" id="9806724at2"/>
<name>A0A172ZKI9_9BACL</name>
<dbReference type="RefSeq" id="WP_060536243.1">
    <property type="nucleotide sequence ID" value="NZ_CP013023.1"/>
</dbReference>
<keyword evidence="6" id="KW-1003">Cell membrane</keyword>
<dbReference type="EMBL" id="CP013023">
    <property type="protein sequence ID" value="ANF98161.1"/>
    <property type="molecule type" value="Genomic_DNA"/>
</dbReference>
<dbReference type="InterPro" id="IPR027477">
    <property type="entry name" value="Succ_DH/fumarate_Rdtase_cat_sf"/>
</dbReference>
<dbReference type="FunFam" id="3.90.700.10:FF:000004">
    <property type="entry name" value="Succinate dehydrogenase flavoprotein subunit"/>
    <property type="match status" value="1"/>
</dbReference>
<dbReference type="PROSITE" id="PS00504">
    <property type="entry name" value="FRD_SDH_FAD_BINDING"/>
    <property type="match status" value="1"/>
</dbReference>
<keyword evidence="8" id="KW-0274">FAD</keyword>
<keyword evidence="10" id="KW-0560">Oxidoreductase</keyword>
<reference evidence="16 17" key="2">
    <citation type="journal article" date="2016" name="Int. J. Syst. Evol. Microbiol.">
        <title>Paenibacillus bovis sp. nov., isolated from raw yak (Bos grunniens) milk.</title>
        <authorList>
            <person name="Gao C."/>
            <person name="Han J."/>
            <person name="Liu Z."/>
            <person name="Xu X."/>
            <person name="Hang F."/>
            <person name="Wu Z."/>
        </authorList>
    </citation>
    <scope>NUCLEOTIDE SEQUENCE [LARGE SCALE GENOMIC DNA]</scope>
    <source>
        <strain evidence="16 17">BD3526</strain>
    </source>
</reference>
<proteinExistence type="inferred from homology"/>
<evidence type="ECO:0000256" key="12">
    <source>
        <dbReference type="ARBA" id="ARBA00049220"/>
    </source>
</evidence>
<dbReference type="Pfam" id="PF00890">
    <property type="entry name" value="FAD_binding_2"/>
    <property type="match status" value="1"/>
</dbReference>
<dbReference type="GO" id="GO:0009061">
    <property type="term" value="P:anaerobic respiration"/>
    <property type="evidence" value="ECO:0007669"/>
    <property type="project" value="TreeGrafter"/>
</dbReference>
<protein>
    <recommendedName>
        <fullName evidence="4">succinate dehydrogenase</fullName>
        <ecNumber evidence="4">1.3.5.1</ecNumber>
    </recommendedName>
</protein>
<dbReference type="NCBIfam" id="TIGR01811">
    <property type="entry name" value="sdhA_Bsu"/>
    <property type="match status" value="1"/>
</dbReference>
<dbReference type="AlphaFoldDB" id="A0A172ZKI9"/>